<protein>
    <submittedName>
        <fullName evidence="2">Uncharacterized protein</fullName>
    </submittedName>
</protein>
<evidence type="ECO:0000313" key="2">
    <source>
        <dbReference type="EMBL" id="RQM18425.1"/>
    </source>
</evidence>
<dbReference type="Proteomes" id="UP000286097">
    <property type="component" value="Unassembled WGS sequence"/>
</dbReference>
<keyword evidence="1" id="KW-1133">Transmembrane helix</keyword>
<accession>A0A3R7YEH4</accession>
<comment type="caution">
    <text evidence="2">The sequence shown here is derived from an EMBL/GenBank/DDBJ whole genome shotgun (WGS) entry which is preliminary data.</text>
</comment>
<name>A0A3R7YEH4_9STRA</name>
<evidence type="ECO:0000313" key="3">
    <source>
        <dbReference type="Proteomes" id="UP000286097"/>
    </source>
</evidence>
<keyword evidence="1" id="KW-0472">Membrane</keyword>
<dbReference type="VEuPathDB" id="FungiDB:DD237_000865"/>
<reference evidence="2 3" key="1">
    <citation type="submission" date="2018-06" db="EMBL/GenBank/DDBJ databases">
        <title>Comparative genomics of downy mildews reveals potential adaptations to biotrophy.</title>
        <authorList>
            <person name="Fletcher K."/>
            <person name="Klosterman S.J."/>
            <person name="Derevnina L."/>
            <person name="Martin F."/>
            <person name="Koike S."/>
            <person name="Reyes Chin-Wo S."/>
            <person name="Mou B."/>
            <person name="Michelmore R."/>
        </authorList>
    </citation>
    <scope>NUCLEOTIDE SEQUENCE [LARGE SCALE GENOMIC DNA]</scope>
    <source>
        <strain evidence="2 3">R13</strain>
    </source>
</reference>
<dbReference type="EMBL" id="QKXF01000065">
    <property type="protein sequence ID" value="RQM18425.1"/>
    <property type="molecule type" value="Genomic_DNA"/>
</dbReference>
<evidence type="ECO:0000256" key="1">
    <source>
        <dbReference type="SAM" id="Phobius"/>
    </source>
</evidence>
<sequence>MCATDAIKHASFSTFRPCSSDRTTSAQEYRAPCHECRNVFLDLVRNYVLYLAIGSVIVIVGSVAVGILSCYLRRRDMYDVYEAF</sequence>
<keyword evidence="1" id="KW-0812">Transmembrane</keyword>
<gene>
    <name evidence="2" type="ORF">DD237_000865</name>
</gene>
<feature type="transmembrane region" description="Helical" evidence="1">
    <location>
        <begin position="47"/>
        <end position="72"/>
    </location>
</feature>
<dbReference type="AlphaFoldDB" id="A0A3R7YEH4"/>
<organism evidence="2 3">
    <name type="scientific">Peronospora effusa</name>
    <dbReference type="NCBI Taxonomy" id="542832"/>
    <lineage>
        <taxon>Eukaryota</taxon>
        <taxon>Sar</taxon>
        <taxon>Stramenopiles</taxon>
        <taxon>Oomycota</taxon>
        <taxon>Peronosporomycetes</taxon>
        <taxon>Peronosporales</taxon>
        <taxon>Peronosporaceae</taxon>
        <taxon>Peronospora</taxon>
    </lineage>
</organism>
<proteinExistence type="predicted"/>